<evidence type="ECO:0000313" key="4">
    <source>
        <dbReference type="Proteomes" id="UP000185192"/>
    </source>
</evidence>
<protein>
    <submittedName>
        <fullName evidence="3">Glutathione S-transferase</fullName>
    </submittedName>
</protein>
<dbReference type="Gene3D" id="1.20.1050.10">
    <property type="match status" value="1"/>
</dbReference>
<dbReference type="STRING" id="1123272.SAMN02745824_1595"/>
<dbReference type="OrthoDB" id="5293590at2"/>
<dbReference type="AlphaFoldDB" id="A0A1N6D5Y4"/>
<dbReference type="InterPro" id="IPR004046">
    <property type="entry name" value="GST_C"/>
</dbReference>
<dbReference type="CDD" id="cd00299">
    <property type="entry name" value="GST_C_family"/>
    <property type="match status" value="1"/>
</dbReference>
<gene>
    <name evidence="3" type="ORF">SAMN02745824_1595</name>
</gene>
<dbReference type="SFLD" id="SFLDG00358">
    <property type="entry name" value="Main_(cytGST)"/>
    <property type="match status" value="1"/>
</dbReference>
<evidence type="ECO:0000259" key="2">
    <source>
        <dbReference type="PROSITE" id="PS50405"/>
    </source>
</evidence>
<keyword evidence="4" id="KW-1185">Reference proteome</keyword>
<name>A0A1N6D5Y4_9SPHN</name>
<keyword evidence="3" id="KW-0808">Transferase</keyword>
<organism evidence="3 4">
    <name type="scientific">Parasphingorhabdus marina DSM 22363</name>
    <dbReference type="NCBI Taxonomy" id="1123272"/>
    <lineage>
        <taxon>Bacteria</taxon>
        <taxon>Pseudomonadati</taxon>
        <taxon>Pseudomonadota</taxon>
        <taxon>Alphaproteobacteria</taxon>
        <taxon>Sphingomonadales</taxon>
        <taxon>Sphingomonadaceae</taxon>
        <taxon>Parasphingorhabdus</taxon>
    </lineage>
</organism>
<feature type="domain" description="GST N-terminal" evidence="1">
    <location>
        <begin position="1"/>
        <end position="82"/>
    </location>
</feature>
<evidence type="ECO:0000313" key="3">
    <source>
        <dbReference type="EMBL" id="SIN66228.1"/>
    </source>
</evidence>
<dbReference type="PANTHER" id="PTHR44051:SF8">
    <property type="entry name" value="GLUTATHIONE S-TRANSFERASE GSTA"/>
    <property type="match status" value="1"/>
</dbReference>
<dbReference type="SUPFAM" id="SSF52833">
    <property type="entry name" value="Thioredoxin-like"/>
    <property type="match status" value="1"/>
</dbReference>
<dbReference type="InterPro" id="IPR036249">
    <property type="entry name" value="Thioredoxin-like_sf"/>
</dbReference>
<dbReference type="Proteomes" id="UP000185192">
    <property type="component" value="Unassembled WGS sequence"/>
</dbReference>
<accession>A0A1N6D5Y4</accession>
<dbReference type="InterPro" id="IPR040079">
    <property type="entry name" value="Glutathione_S-Trfase"/>
</dbReference>
<dbReference type="GO" id="GO:0016740">
    <property type="term" value="F:transferase activity"/>
    <property type="evidence" value="ECO:0007669"/>
    <property type="project" value="UniProtKB-KW"/>
</dbReference>
<sequence>MSMKIYAVSGAPRPWRVLAGLAFKELGYDIHYLEASKREHKAPEYLKINPRGTVPSLVRGDLILRDSIGILAWLDREFPDQPLFGRNANEAASIWQSVFESADYLRSAHNAVFFPILVEGKSVTALPAEEQAEKKEAARRLKAECQRLEDMLQIRPYLCGENPTAADAVAFPDIRLIQRALELKPEDMAMLDLDRPDRDFPKLEAWKSRIEAWPGMAKTMPPHWAS</sequence>
<dbReference type="Pfam" id="PF00043">
    <property type="entry name" value="GST_C"/>
    <property type="match status" value="1"/>
</dbReference>
<dbReference type="PANTHER" id="PTHR44051">
    <property type="entry name" value="GLUTATHIONE S-TRANSFERASE-RELATED"/>
    <property type="match status" value="1"/>
</dbReference>
<feature type="domain" description="GST C-terminal" evidence="2">
    <location>
        <begin position="87"/>
        <end position="226"/>
    </location>
</feature>
<dbReference type="PROSITE" id="PS50404">
    <property type="entry name" value="GST_NTER"/>
    <property type="match status" value="1"/>
</dbReference>
<reference evidence="4" key="1">
    <citation type="submission" date="2016-11" db="EMBL/GenBank/DDBJ databases">
        <authorList>
            <person name="Varghese N."/>
            <person name="Submissions S."/>
        </authorList>
    </citation>
    <scope>NUCLEOTIDE SEQUENCE [LARGE SCALE GENOMIC DNA]</scope>
    <source>
        <strain evidence="4">DSM 22363</strain>
    </source>
</reference>
<dbReference type="RefSeq" id="WP_084192566.1">
    <property type="nucleotide sequence ID" value="NZ_FSQW01000001.1"/>
</dbReference>
<dbReference type="EMBL" id="FSQW01000001">
    <property type="protein sequence ID" value="SIN66228.1"/>
    <property type="molecule type" value="Genomic_DNA"/>
</dbReference>
<dbReference type="SFLD" id="SFLDS00019">
    <property type="entry name" value="Glutathione_Transferase_(cytos"/>
    <property type="match status" value="1"/>
</dbReference>
<dbReference type="InterPro" id="IPR036282">
    <property type="entry name" value="Glutathione-S-Trfase_C_sf"/>
</dbReference>
<dbReference type="InterPro" id="IPR010987">
    <property type="entry name" value="Glutathione-S-Trfase_C-like"/>
</dbReference>
<dbReference type="SUPFAM" id="SSF47616">
    <property type="entry name" value="GST C-terminal domain-like"/>
    <property type="match status" value="1"/>
</dbReference>
<dbReference type="InterPro" id="IPR004045">
    <property type="entry name" value="Glutathione_S-Trfase_N"/>
</dbReference>
<dbReference type="Gene3D" id="3.40.30.10">
    <property type="entry name" value="Glutaredoxin"/>
    <property type="match status" value="1"/>
</dbReference>
<dbReference type="Pfam" id="PF13409">
    <property type="entry name" value="GST_N_2"/>
    <property type="match status" value="1"/>
</dbReference>
<dbReference type="PROSITE" id="PS50405">
    <property type="entry name" value="GST_CTER"/>
    <property type="match status" value="1"/>
</dbReference>
<proteinExistence type="predicted"/>
<evidence type="ECO:0000259" key="1">
    <source>
        <dbReference type="PROSITE" id="PS50404"/>
    </source>
</evidence>